<keyword evidence="11" id="KW-0969">Cilium</keyword>
<organism evidence="11 12">
    <name type="scientific">Hathewaya proteolytica DSM 3090</name>
    <dbReference type="NCBI Taxonomy" id="1121331"/>
    <lineage>
        <taxon>Bacteria</taxon>
        <taxon>Bacillati</taxon>
        <taxon>Bacillota</taxon>
        <taxon>Clostridia</taxon>
        <taxon>Eubacteriales</taxon>
        <taxon>Clostridiaceae</taxon>
        <taxon>Hathewaya</taxon>
    </lineage>
</organism>
<evidence type="ECO:0000313" key="11">
    <source>
        <dbReference type="EMBL" id="SHJ67944.1"/>
    </source>
</evidence>
<name>A0A1M6L9V2_9CLOT</name>
<dbReference type="PANTHER" id="PTHR35091:SF2">
    <property type="entry name" value="FLAGELLAR PROTEIN FLIL"/>
    <property type="match status" value="1"/>
</dbReference>
<sequence length="161" mass="17970">MAKKDNNAVAKPQDKKDNLLKIIIIVILSMILIVGGVLTGFIIGNKSEKADNSTVKKEARKVLKVYPLDTVTVNLADTTGKRYIKIKVSLGYEENSKLDEELKFNKDMVMDGVISIIRSKKSDEMEAANEKIVKDNIKSKINSLLINGQIEEVYFADILVQ</sequence>
<gene>
    <name evidence="11" type="ORF">SAMN02745248_00678</name>
</gene>
<comment type="similarity">
    <text evidence="3 10">Belongs to the FliL family.</text>
</comment>
<dbReference type="RefSeq" id="WP_072902346.1">
    <property type="nucleotide sequence ID" value="NZ_FRAD01000005.1"/>
</dbReference>
<evidence type="ECO:0000256" key="6">
    <source>
        <dbReference type="ARBA" id="ARBA00022692"/>
    </source>
</evidence>
<dbReference type="Pfam" id="PF03748">
    <property type="entry name" value="FliL"/>
    <property type="match status" value="1"/>
</dbReference>
<dbReference type="STRING" id="1121331.SAMN02745248_00678"/>
<evidence type="ECO:0000256" key="5">
    <source>
        <dbReference type="ARBA" id="ARBA00022500"/>
    </source>
</evidence>
<keyword evidence="11" id="KW-0282">Flagellum</keyword>
<feature type="transmembrane region" description="Helical" evidence="10">
    <location>
        <begin position="20"/>
        <end position="43"/>
    </location>
</feature>
<evidence type="ECO:0000256" key="1">
    <source>
        <dbReference type="ARBA" id="ARBA00002254"/>
    </source>
</evidence>
<dbReference type="GO" id="GO:0009425">
    <property type="term" value="C:bacterial-type flagellum basal body"/>
    <property type="evidence" value="ECO:0007669"/>
    <property type="project" value="InterPro"/>
</dbReference>
<dbReference type="GO" id="GO:0005886">
    <property type="term" value="C:plasma membrane"/>
    <property type="evidence" value="ECO:0007669"/>
    <property type="project" value="UniProtKB-SubCell"/>
</dbReference>
<keyword evidence="8 10" id="KW-1133">Transmembrane helix</keyword>
<accession>A0A1M6L9V2</accession>
<evidence type="ECO:0000256" key="10">
    <source>
        <dbReference type="RuleBase" id="RU364125"/>
    </source>
</evidence>
<evidence type="ECO:0000256" key="9">
    <source>
        <dbReference type="ARBA" id="ARBA00023136"/>
    </source>
</evidence>
<dbReference type="Proteomes" id="UP000183952">
    <property type="component" value="Unassembled WGS sequence"/>
</dbReference>
<evidence type="ECO:0000256" key="7">
    <source>
        <dbReference type="ARBA" id="ARBA00022779"/>
    </source>
</evidence>
<comment type="subcellular location">
    <subcellularLocation>
        <location evidence="2">Cell membrane</location>
        <topology evidence="2">Single-pass membrane protein</topology>
    </subcellularLocation>
</comment>
<reference evidence="11 12" key="1">
    <citation type="submission" date="2016-11" db="EMBL/GenBank/DDBJ databases">
        <authorList>
            <person name="Jaros S."/>
            <person name="Januszkiewicz K."/>
            <person name="Wedrychowicz H."/>
        </authorList>
    </citation>
    <scope>NUCLEOTIDE SEQUENCE [LARGE SCALE GENOMIC DNA]</scope>
    <source>
        <strain evidence="11 12">DSM 3090</strain>
    </source>
</reference>
<keyword evidence="9 10" id="KW-0472">Membrane</keyword>
<evidence type="ECO:0000256" key="4">
    <source>
        <dbReference type="ARBA" id="ARBA00022475"/>
    </source>
</evidence>
<keyword evidence="7 10" id="KW-0283">Flagellar rotation</keyword>
<proteinExistence type="inferred from homology"/>
<evidence type="ECO:0000256" key="3">
    <source>
        <dbReference type="ARBA" id="ARBA00008281"/>
    </source>
</evidence>
<keyword evidence="4 10" id="KW-1003">Cell membrane</keyword>
<keyword evidence="5 10" id="KW-0145">Chemotaxis</keyword>
<dbReference type="GO" id="GO:0071978">
    <property type="term" value="P:bacterial-type flagellum-dependent swarming motility"/>
    <property type="evidence" value="ECO:0007669"/>
    <property type="project" value="TreeGrafter"/>
</dbReference>
<evidence type="ECO:0000256" key="8">
    <source>
        <dbReference type="ARBA" id="ARBA00022989"/>
    </source>
</evidence>
<keyword evidence="11" id="KW-0966">Cell projection</keyword>
<dbReference type="AlphaFoldDB" id="A0A1M6L9V2"/>
<keyword evidence="6 10" id="KW-0812">Transmembrane</keyword>
<evidence type="ECO:0000313" key="12">
    <source>
        <dbReference type="Proteomes" id="UP000183952"/>
    </source>
</evidence>
<dbReference type="InterPro" id="IPR005503">
    <property type="entry name" value="FliL"/>
</dbReference>
<dbReference type="EMBL" id="FRAD01000005">
    <property type="protein sequence ID" value="SHJ67944.1"/>
    <property type="molecule type" value="Genomic_DNA"/>
</dbReference>
<dbReference type="GO" id="GO:0006935">
    <property type="term" value="P:chemotaxis"/>
    <property type="evidence" value="ECO:0007669"/>
    <property type="project" value="UniProtKB-KW"/>
</dbReference>
<comment type="function">
    <text evidence="1 10">Controls the rotational direction of flagella during chemotaxis.</text>
</comment>
<evidence type="ECO:0000256" key="2">
    <source>
        <dbReference type="ARBA" id="ARBA00004162"/>
    </source>
</evidence>
<keyword evidence="12" id="KW-1185">Reference proteome</keyword>
<dbReference type="PANTHER" id="PTHR35091">
    <property type="entry name" value="FLAGELLAR PROTEIN FLIL"/>
    <property type="match status" value="1"/>
</dbReference>
<protein>
    <recommendedName>
        <fullName evidence="10">Flagellar protein FliL</fullName>
    </recommendedName>
</protein>